<dbReference type="EC" id="2.7.13.3" evidence="4"/>
<comment type="caution">
    <text evidence="18">The sequence shown here is derived from an EMBL/GenBank/DDBJ whole genome shotgun (WGS) entry which is preliminary data.</text>
</comment>
<dbReference type="Pfam" id="PF02518">
    <property type="entry name" value="HATPase_c"/>
    <property type="match status" value="1"/>
</dbReference>
<keyword evidence="10 18" id="KW-0418">Kinase</keyword>
<evidence type="ECO:0000256" key="16">
    <source>
        <dbReference type="SAM" id="Phobius"/>
    </source>
</evidence>
<keyword evidence="9" id="KW-0479">Metal-binding</keyword>
<evidence type="ECO:0000256" key="13">
    <source>
        <dbReference type="ARBA" id="ARBA00023014"/>
    </source>
</evidence>
<protein>
    <recommendedName>
        <fullName evidence="5">Oxygen sensor histidine kinase NreB</fullName>
        <ecNumber evidence="4">2.7.13.3</ecNumber>
    </recommendedName>
    <alternativeName>
        <fullName evidence="15">Nitrogen regulation protein B</fullName>
    </alternativeName>
</protein>
<keyword evidence="7" id="KW-0963">Cytoplasm</keyword>
<dbReference type="GO" id="GO:0051539">
    <property type="term" value="F:4 iron, 4 sulfur cluster binding"/>
    <property type="evidence" value="ECO:0007669"/>
    <property type="project" value="UniProtKB-KW"/>
</dbReference>
<dbReference type="PANTHER" id="PTHR24421">
    <property type="entry name" value="NITRATE/NITRITE SENSOR PROTEIN NARX-RELATED"/>
    <property type="match status" value="1"/>
</dbReference>
<evidence type="ECO:0000256" key="3">
    <source>
        <dbReference type="ARBA" id="ARBA00004496"/>
    </source>
</evidence>
<dbReference type="GO" id="GO:0046983">
    <property type="term" value="F:protein dimerization activity"/>
    <property type="evidence" value="ECO:0007669"/>
    <property type="project" value="InterPro"/>
</dbReference>
<evidence type="ECO:0000256" key="12">
    <source>
        <dbReference type="ARBA" id="ARBA00023012"/>
    </source>
</evidence>
<dbReference type="AlphaFoldDB" id="A0A9X3SS28"/>
<dbReference type="SUPFAM" id="SSF55874">
    <property type="entry name" value="ATPase domain of HSP90 chaperone/DNA topoisomerase II/histidine kinase"/>
    <property type="match status" value="1"/>
</dbReference>
<evidence type="ECO:0000259" key="17">
    <source>
        <dbReference type="PROSITE" id="PS50109"/>
    </source>
</evidence>
<reference evidence="18" key="1">
    <citation type="submission" date="2022-12" db="EMBL/GenBank/DDBJ databases">
        <title>Gycomyces niveus sp.nov.,a novel actinomycete isolated from soil in Shouguan.</title>
        <authorList>
            <person name="Yang X."/>
        </authorList>
    </citation>
    <scope>NUCLEOTIDE SEQUENCE</scope>
    <source>
        <strain evidence="18">NEAU-A15</strain>
    </source>
</reference>
<dbReference type="InterPro" id="IPR017205">
    <property type="entry name" value="Sig_transdc_His_kinase_ChrS"/>
</dbReference>
<evidence type="ECO:0000256" key="4">
    <source>
        <dbReference type="ARBA" id="ARBA00012438"/>
    </source>
</evidence>
<evidence type="ECO:0000313" key="19">
    <source>
        <dbReference type="Proteomes" id="UP001146067"/>
    </source>
</evidence>
<organism evidence="18 19">
    <name type="scientific">Glycomyces luteolus</name>
    <dbReference type="NCBI Taxonomy" id="2670330"/>
    <lineage>
        <taxon>Bacteria</taxon>
        <taxon>Bacillati</taxon>
        <taxon>Actinomycetota</taxon>
        <taxon>Actinomycetes</taxon>
        <taxon>Glycomycetales</taxon>
        <taxon>Glycomycetaceae</taxon>
        <taxon>Glycomyces</taxon>
    </lineage>
</organism>
<feature type="transmembrane region" description="Helical" evidence="16">
    <location>
        <begin position="155"/>
        <end position="177"/>
    </location>
</feature>
<dbReference type="PRINTS" id="PR00344">
    <property type="entry name" value="BCTRLSENSOR"/>
</dbReference>
<keyword evidence="16" id="KW-1133">Transmembrane helix</keyword>
<evidence type="ECO:0000256" key="7">
    <source>
        <dbReference type="ARBA" id="ARBA00022490"/>
    </source>
</evidence>
<comment type="subcellular location">
    <subcellularLocation>
        <location evidence="3">Cytoplasm</location>
    </subcellularLocation>
</comment>
<dbReference type="PROSITE" id="PS50109">
    <property type="entry name" value="HIS_KIN"/>
    <property type="match status" value="1"/>
</dbReference>
<dbReference type="Gene3D" id="3.30.565.10">
    <property type="entry name" value="Histidine kinase-like ATPase, C-terminal domain"/>
    <property type="match status" value="1"/>
</dbReference>
<gene>
    <name evidence="18" type="ORF">O1R50_05055</name>
</gene>
<evidence type="ECO:0000256" key="14">
    <source>
        <dbReference type="ARBA" id="ARBA00024827"/>
    </source>
</evidence>
<evidence type="ECO:0000256" key="2">
    <source>
        <dbReference type="ARBA" id="ARBA00001966"/>
    </source>
</evidence>
<evidence type="ECO:0000256" key="6">
    <source>
        <dbReference type="ARBA" id="ARBA00022485"/>
    </source>
</evidence>
<evidence type="ECO:0000256" key="5">
    <source>
        <dbReference type="ARBA" id="ARBA00017322"/>
    </source>
</evidence>
<evidence type="ECO:0000256" key="11">
    <source>
        <dbReference type="ARBA" id="ARBA00023004"/>
    </source>
</evidence>
<proteinExistence type="predicted"/>
<keyword evidence="12" id="KW-0902">Two-component regulatory system</keyword>
<comment type="cofactor">
    <cofactor evidence="2">
        <name>[4Fe-4S] cluster</name>
        <dbReference type="ChEBI" id="CHEBI:49883"/>
    </cofactor>
</comment>
<dbReference type="GO" id="GO:0005737">
    <property type="term" value="C:cytoplasm"/>
    <property type="evidence" value="ECO:0007669"/>
    <property type="project" value="UniProtKB-SubCell"/>
</dbReference>
<dbReference type="RefSeq" id="WP_270108801.1">
    <property type="nucleotide sequence ID" value="NZ_JAPZVP010000003.1"/>
</dbReference>
<dbReference type="Gene3D" id="1.20.5.1930">
    <property type="match status" value="1"/>
</dbReference>
<dbReference type="InterPro" id="IPR003594">
    <property type="entry name" value="HATPase_dom"/>
</dbReference>
<feature type="domain" description="Histidine kinase" evidence="17">
    <location>
        <begin position="328"/>
        <end position="419"/>
    </location>
</feature>
<dbReference type="Pfam" id="PF07730">
    <property type="entry name" value="HisKA_3"/>
    <property type="match status" value="1"/>
</dbReference>
<dbReference type="GO" id="GO:0016020">
    <property type="term" value="C:membrane"/>
    <property type="evidence" value="ECO:0007669"/>
    <property type="project" value="InterPro"/>
</dbReference>
<accession>A0A9X3SS28</accession>
<dbReference type="EMBL" id="JAPZVP010000003">
    <property type="protein sequence ID" value="MDA1358978.1"/>
    <property type="molecule type" value="Genomic_DNA"/>
</dbReference>
<evidence type="ECO:0000256" key="15">
    <source>
        <dbReference type="ARBA" id="ARBA00030800"/>
    </source>
</evidence>
<dbReference type="CDD" id="cd16917">
    <property type="entry name" value="HATPase_UhpB-NarQ-NarX-like"/>
    <property type="match status" value="1"/>
</dbReference>
<name>A0A9X3SS28_9ACTN</name>
<dbReference type="PIRSF" id="PIRSF037434">
    <property type="entry name" value="STHK_ChrS"/>
    <property type="match status" value="1"/>
</dbReference>
<keyword evidence="8" id="KW-0808">Transferase</keyword>
<dbReference type="PANTHER" id="PTHR24421:SF62">
    <property type="entry name" value="SENSORY TRANSDUCTION HISTIDINE KINASE"/>
    <property type="match status" value="1"/>
</dbReference>
<keyword evidence="13" id="KW-0411">Iron-sulfur</keyword>
<evidence type="ECO:0000256" key="8">
    <source>
        <dbReference type="ARBA" id="ARBA00022679"/>
    </source>
</evidence>
<keyword evidence="16" id="KW-0812">Transmembrane</keyword>
<keyword evidence="19" id="KW-1185">Reference proteome</keyword>
<dbReference type="InterPro" id="IPR036890">
    <property type="entry name" value="HATPase_C_sf"/>
</dbReference>
<dbReference type="InterPro" id="IPR004358">
    <property type="entry name" value="Sig_transdc_His_kin-like_C"/>
</dbReference>
<dbReference type="InterPro" id="IPR005467">
    <property type="entry name" value="His_kinase_dom"/>
</dbReference>
<comment type="function">
    <text evidence="14">Member of the two-component regulatory system NreB/NreC involved in the control of dissimilatory nitrate/nitrite reduction in response to oxygen. NreB functions as a direct oxygen sensor histidine kinase which is autophosphorylated, in the absence of oxygen, probably at the conserved histidine residue, and transfers its phosphate group probably to a conserved aspartate residue of NreC. NreB/NreC activates the expression of the nitrate (narGHJI) and nitrite (nir) reductase operons, as well as the putative nitrate transporter gene narT.</text>
</comment>
<dbReference type="InterPro" id="IPR011712">
    <property type="entry name" value="Sig_transdc_His_kin_sub3_dim/P"/>
</dbReference>
<evidence type="ECO:0000256" key="9">
    <source>
        <dbReference type="ARBA" id="ARBA00022723"/>
    </source>
</evidence>
<dbReference type="Proteomes" id="UP001146067">
    <property type="component" value="Unassembled WGS sequence"/>
</dbReference>
<dbReference type="InterPro" id="IPR050482">
    <property type="entry name" value="Sensor_HK_TwoCompSys"/>
</dbReference>
<dbReference type="GO" id="GO:0000155">
    <property type="term" value="F:phosphorelay sensor kinase activity"/>
    <property type="evidence" value="ECO:0007669"/>
    <property type="project" value="InterPro"/>
</dbReference>
<feature type="transmembrane region" description="Helical" evidence="16">
    <location>
        <begin position="56"/>
        <end position="75"/>
    </location>
</feature>
<dbReference type="SMART" id="SM00387">
    <property type="entry name" value="HATPase_c"/>
    <property type="match status" value="1"/>
</dbReference>
<sequence length="426" mass="45543">MGVAIMEPVERTPEELSERHSKIEGAYHRLLDWLPYGTLALSAALSALINQRPWAVQLPTLGLAAAAALWVYVAYTRIPSKTEASETRIAVHLLVMLAFGAALMSRDMMFFVFVVTGFFHAGYLKSMGMLVAGIGATSLVVNSSIIDFNRPEPQAVAVFAVIVVVQTGAIGSGFLLNERLVRLRTQREEALLAREAALQENAGLHMQLFTQAREAGILDERQRMARDIHDTVAQGLAGIIAQLHAADGTDDAAQRRRHLDSAADLARESLAEARRTVQAIGPPPLDTAQLPEALAEVSAKWSEANAVPVEVTLTGDAKPMHPEVEVTLLRVTQEALTNAAKHSGAKRVGITLSYMDDQLALDVRDDGIGFEPAKTKAAKGNGYGLAAMRQRVGRLAGSLSIESEPGSGTVVSAIVPAVPRVVADAA</sequence>
<evidence type="ECO:0000256" key="10">
    <source>
        <dbReference type="ARBA" id="ARBA00022777"/>
    </source>
</evidence>
<keyword evidence="11" id="KW-0408">Iron</keyword>
<comment type="catalytic activity">
    <reaction evidence="1">
        <text>ATP + protein L-histidine = ADP + protein N-phospho-L-histidine.</text>
        <dbReference type="EC" id="2.7.13.3"/>
    </reaction>
</comment>
<evidence type="ECO:0000256" key="1">
    <source>
        <dbReference type="ARBA" id="ARBA00000085"/>
    </source>
</evidence>
<feature type="transmembrane region" description="Helical" evidence="16">
    <location>
        <begin position="87"/>
        <end position="104"/>
    </location>
</feature>
<keyword evidence="16" id="KW-0472">Membrane</keyword>
<evidence type="ECO:0000313" key="18">
    <source>
        <dbReference type="EMBL" id="MDA1358978.1"/>
    </source>
</evidence>
<dbReference type="GO" id="GO:0046872">
    <property type="term" value="F:metal ion binding"/>
    <property type="evidence" value="ECO:0007669"/>
    <property type="project" value="UniProtKB-KW"/>
</dbReference>
<keyword evidence="6" id="KW-0004">4Fe-4S</keyword>